<dbReference type="InterPro" id="IPR059112">
    <property type="entry name" value="CysZ/EI24"/>
</dbReference>
<dbReference type="RefSeq" id="WP_183145718.1">
    <property type="nucleotide sequence ID" value="NZ_LNYJ01000002.1"/>
</dbReference>
<feature type="transmembrane region" description="Helical" evidence="11">
    <location>
        <begin position="76"/>
        <end position="105"/>
    </location>
</feature>
<evidence type="ECO:0000256" key="9">
    <source>
        <dbReference type="ARBA" id="ARBA00023136"/>
    </source>
</evidence>
<keyword evidence="2" id="KW-0813">Transport</keyword>
<keyword evidence="3" id="KW-1003">Cell membrane</keyword>
<evidence type="ECO:0000313" key="13">
    <source>
        <dbReference type="Proteomes" id="UP000055035"/>
    </source>
</evidence>
<evidence type="ECO:0000256" key="2">
    <source>
        <dbReference type="ARBA" id="ARBA00022448"/>
    </source>
</evidence>
<dbReference type="GO" id="GO:0000103">
    <property type="term" value="P:sulfate assimilation"/>
    <property type="evidence" value="ECO:0007669"/>
    <property type="project" value="TreeGrafter"/>
</dbReference>
<evidence type="ECO:0000256" key="11">
    <source>
        <dbReference type="SAM" id="Phobius"/>
    </source>
</evidence>
<dbReference type="PATRIC" id="fig|456.5.peg.69"/>
<evidence type="ECO:0000256" key="1">
    <source>
        <dbReference type="ARBA" id="ARBA00004141"/>
    </source>
</evidence>
<dbReference type="InterPro" id="IPR050480">
    <property type="entry name" value="CysZ-like"/>
</dbReference>
<evidence type="ECO:0000256" key="10">
    <source>
        <dbReference type="ARBA" id="ARBA00023192"/>
    </source>
</evidence>
<evidence type="ECO:0000256" key="3">
    <source>
        <dbReference type="ARBA" id="ARBA00022475"/>
    </source>
</evidence>
<evidence type="ECO:0000256" key="7">
    <source>
        <dbReference type="ARBA" id="ARBA00022989"/>
    </source>
</evidence>
<dbReference type="GO" id="GO:0005886">
    <property type="term" value="C:plasma membrane"/>
    <property type="evidence" value="ECO:0007669"/>
    <property type="project" value="TreeGrafter"/>
</dbReference>
<evidence type="ECO:0000256" key="8">
    <source>
        <dbReference type="ARBA" id="ARBA00023032"/>
    </source>
</evidence>
<name>A0A0W0VFZ7_9GAMM</name>
<dbReference type="PANTHER" id="PTHR37468:SF1">
    <property type="entry name" value="SULFATE TRANSPORTER CYSZ"/>
    <property type="match status" value="1"/>
</dbReference>
<dbReference type="STRING" id="456.Ljor_0059"/>
<dbReference type="PANTHER" id="PTHR37468">
    <property type="entry name" value="SULFATE TRANSPORTER CYSZ"/>
    <property type="match status" value="1"/>
</dbReference>
<organism evidence="12 13">
    <name type="scientific">Legionella jordanis</name>
    <dbReference type="NCBI Taxonomy" id="456"/>
    <lineage>
        <taxon>Bacteria</taxon>
        <taxon>Pseudomonadati</taxon>
        <taxon>Pseudomonadota</taxon>
        <taxon>Gammaproteobacteria</taxon>
        <taxon>Legionellales</taxon>
        <taxon>Legionellaceae</taxon>
        <taxon>Legionella</taxon>
    </lineage>
</organism>
<keyword evidence="5" id="KW-0028">Amino-acid biosynthesis</keyword>
<dbReference type="EMBL" id="LNYJ01000002">
    <property type="protein sequence ID" value="KTD19093.1"/>
    <property type="molecule type" value="Genomic_DNA"/>
</dbReference>
<evidence type="ECO:0000313" key="12">
    <source>
        <dbReference type="EMBL" id="KTD19093.1"/>
    </source>
</evidence>
<dbReference type="AlphaFoldDB" id="A0A0W0VFZ7"/>
<keyword evidence="8" id="KW-0764">Sulfate transport</keyword>
<feature type="transmembrane region" description="Helical" evidence="11">
    <location>
        <begin position="36"/>
        <end position="56"/>
    </location>
</feature>
<feature type="transmembrane region" description="Helical" evidence="11">
    <location>
        <begin position="144"/>
        <end position="164"/>
    </location>
</feature>
<protein>
    <submittedName>
        <fullName evidence="12">Putative sulfate transport protein CysZ</fullName>
    </submittedName>
</protein>
<keyword evidence="6 11" id="KW-0812">Transmembrane</keyword>
<dbReference type="GO" id="GO:0009675">
    <property type="term" value="F:high-affinity sulfate:proton symporter activity"/>
    <property type="evidence" value="ECO:0007669"/>
    <property type="project" value="TreeGrafter"/>
</dbReference>
<dbReference type="Pfam" id="PF07264">
    <property type="entry name" value="EI24"/>
    <property type="match status" value="1"/>
</dbReference>
<keyword evidence="9 11" id="KW-0472">Membrane</keyword>
<comment type="caution">
    <text evidence="12">The sequence shown here is derived from an EMBL/GenBank/DDBJ whole genome shotgun (WGS) entry which is preliminary data.</text>
</comment>
<dbReference type="NCBIfam" id="NF003433">
    <property type="entry name" value="PRK04949.1"/>
    <property type="match status" value="1"/>
</dbReference>
<dbReference type="GO" id="GO:0019344">
    <property type="term" value="P:cysteine biosynthetic process"/>
    <property type="evidence" value="ECO:0007669"/>
    <property type="project" value="UniProtKB-KW"/>
</dbReference>
<gene>
    <name evidence="12" type="ORF">Ljor_0059</name>
</gene>
<evidence type="ECO:0000256" key="6">
    <source>
        <dbReference type="ARBA" id="ARBA00022692"/>
    </source>
</evidence>
<keyword evidence="10" id="KW-0198">Cysteine biosynthesis</keyword>
<dbReference type="Proteomes" id="UP000055035">
    <property type="component" value="Unassembled WGS sequence"/>
</dbReference>
<keyword evidence="4" id="KW-0997">Cell inner membrane</keyword>
<evidence type="ECO:0000256" key="4">
    <source>
        <dbReference type="ARBA" id="ARBA00022519"/>
    </source>
</evidence>
<accession>A0A0W0VFZ7</accession>
<comment type="subcellular location">
    <subcellularLocation>
        <location evidence="1">Membrane</location>
        <topology evidence="1">Multi-pass membrane protein</topology>
    </subcellularLocation>
</comment>
<keyword evidence="7 11" id="KW-1133">Transmembrane helix</keyword>
<reference evidence="12 13" key="1">
    <citation type="submission" date="2015-11" db="EMBL/GenBank/DDBJ databases">
        <title>Genomic analysis of 38 Legionella species identifies large and diverse effector repertoires.</title>
        <authorList>
            <person name="Burstein D."/>
            <person name="Amaro F."/>
            <person name="Zusman T."/>
            <person name="Lifshitz Z."/>
            <person name="Cohen O."/>
            <person name="Gilbert J.A."/>
            <person name="Pupko T."/>
            <person name="Shuman H.A."/>
            <person name="Segal G."/>
        </authorList>
    </citation>
    <scope>NUCLEOTIDE SEQUENCE [LARGE SCALE GENOMIC DNA]</scope>
    <source>
        <strain evidence="12 13">BL-540</strain>
    </source>
</reference>
<feature type="transmembrane region" description="Helical" evidence="11">
    <location>
        <begin position="209"/>
        <end position="242"/>
    </location>
</feature>
<keyword evidence="13" id="KW-1185">Reference proteome</keyword>
<evidence type="ECO:0000256" key="5">
    <source>
        <dbReference type="ARBA" id="ARBA00022605"/>
    </source>
</evidence>
<sequence length="263" mass="30740">MVQESKSEFHLSDFIRGMSYFLLGLRHLMTKGLKRFVLLPILFNLLLFIGLFYVSYHYLVSYSEYYINFLPSWLSFLHWALIVLFCISFFFLFLVTFTVIFNLLASPFNGLLAEKTQRLFYKSDVPSMPFFKTALRSIKRQGLFLRYFIPRFVGMIVLFFIPFIHPIFPVLWFLFNSWILSIQYQDFVMDNNLVSFENMRNKIKQKTMVSLGFGAGISLASFIPFLNIICLPAAVIGGVFLYKNEFRDLSSYPIASKTTSNPC</sequence>
<proteinExistence type="predicted"/>